<dbReference type="AlphaFoldDB" id="A0A1D7QSD4"/>
<evidence type="ECO:0000256" key="6">
    <source>
        <dbReference type="SAM" id="MobiDB-lite"/>
    </source>
</evidence>
<sequence length="228" mass="24877">MAVNNPYQQYKQNTVDTKSPGELTLMLYDGCLKFIKRAEVAITDKQIEVKNEHLLKAQNIIRELMLTLNTEITVSQDMMMMYDYILSQLIEANTKNDLDALKEAEKYVSEFRDTWKEVIKVDRQQRHTGETSSEAANGTKGKQPNLKAVDGSGTKKASENEPQKTAETTAAASATEKPAGKNVPPNPNNPYAKAKTAGYGAPNNPYTKAKQAAANTAGPSGGGTSFQG</sequence>
<feature type="region of interest" description="Disordered" evidence="6">
    <location>
        <begin position="122"/>
        <end position="228"/>
    </location>
</feature>
<evidence type="ECO:0000256" key="1">
    <source>
        <dbReference type="ARBA" id="ARBA00004514"/>
    </source>
</evidence>
<evidence type="ECO:0000256" key="2">
    <source>
        <dbReference type="ARBA" id="ARBA00008787"/>
    </source>
</evidence>
<dbReference type="KEGG" id="bbev:BBEV_0541"/>
<name>A0A1D7QSD4_9BACI</name>
<comment type="subcellular location">
    <subcellularLocation>
        <location evidence="1">Cytoplasm</location>
        <location evidence="1">Cytosol</location>
    </subcellularLocation>
</comment>
<organism evidence="7 8">
    <name type="scientific">Salisediminibacterium beveridgei</name>
    <dbReference type="NCBI Taxonomy" id="632773"/>
    <lineage>
        <taxon>Bacteria</taxon>
        <taxon>Bacillati</taxon>
        <taxon>Bacillota</taxon>
        <taxon>Bacilli</taxon>
        <taxon>Bacillales</taxon>
        <taxon>Bacillaceae</taxon>
        <taxon>Salisediminibacterium</taxon>
    </lineage>
</organism>
<keyword evidence="8" id="KW-1185">Reference proteome</keyword>
<accession>A0A1D7QSD4</accession>
<keyword evidence="7" id="KW-0282">Flagellum</keyword>
<dbReference type="Gene3D" id="1.20.120.340">
    <property type="entry name" value="Flagellar protein FliS"/>
    <property type="match status" value="1"/>
</dbReference>
<evidence type="ECO:0000256" key="5">
    <source>
        <dbReference type="ARBA" id="ARBA00023186"/>
    </source>
</evidence>
<dbReference type="EMBL" id="CP012502">
    <property type="protein sequence ID" value="AOM81934.1"/>
    <property type="molecule type" value="Genomic_DNA"/>
</dbReference>
<feature type="compositionally biased region" description="Polar residues" evidence="6">
    <location>
        <begin position="130"/>
        <end position="142"/>
    </location>
</feature>
<evidence type="ECO:0000256" key="4">
    <source>
        <dbReference type="ARBA" id="ARBA00022795"/>
    </source>
</evidence>
<dbReference type="GO" id="GO:0044780">
    <property type="term" value="P:bacterial-type flagellum assembly"/>
    <property type="evidence" value="ECO:0007669"/>
    <property type="project" value="InterPro"/>
</dbReference>
<dbReference type="InterPro" id="IPR003713">
    <property type="entry name" value="FliS"/>
</dbReference>
<evidence type="ECO:0000313" key="7">
    <source>
        <dbReference type="EMBL" id="AOM81934.1"/>
    </source>
</evidence>
<keyword evidence="7" id="KW-0966">Cell projection</keyword>
<dbReference type="PATRIC" id="fig|632773.3.peg.583"/>
<dbReference type="Pfam" id="PF02561">
    <property type="entry name" value="FliS"/>
    <property type="match status" value="1"/>
</dbReference>
<keyword evidence="4" id="KW-1005">Bacterial flagellum biogenesis</keyword>
<feature type="compositionally biased region" description="Low complexity" evidence="6">
    <location>
        <begin position="165"/>
        <end position="197"/>
    </location>
</feature>
<dbReference type="OrthoDB" id="1524959at2"/>
<feature type="compositionally biased region" description="Gly residues" evidence="6">
    <location>
        <begin position="219"/>
        <end position="228"/>
    </location>
</feature>
<reference evidence="7 8" key="1">
    <citation type="submission" date="2015-08" db="EMBL/GenBank/DDBJ databases">
        <title>The complete genome sequence of Bacillus beveridgei MLTeJB.</title>
        <authorList>
            <person name="Hanson T.E."/>
            <person name="Mesa C."/>
            <person name="Basesman S.M."/>
            <person name="Oremland R.S."/>
        </authorList>
    </citation>
    <scope>NUCLEOTIDE SEQUENCE [LARGE SCALE GENOMIC DNA]</scope>
    <source>
        <strain evidence="7 8">MLTeJB</strain>
    </source>
</reference>
<dbReference type="GO" id="GO:0071973">
    <property type="term" value="P:bacterial-type flagellum-dependent cell motility"/>
    <property type="evidence" value="ECO:0007669"/>
    <property type="project" value="TreeGrafter"/>
</dbReference>
<keyword evidence="3" id="KW-0963">Cytoplasm</keyword>
<dbReference type="SUPFAM" id="SSF101116">
    <property type="entry name" value="Flagellar export chaperone FliS"/>
    <property type="match status" value="1"/>
</dbReference>
<protein>
    <submittedName>
        <fullName evidence="7">Flagellar biosynthesis protein FliS</fullName>
    </submittedName>
</protein>
<dbReference type="NCBIfam" id="TIGR00208">
    <property type="entry name" value="fliS"/>
    <property type="match status" value="1"/>
</dbReference>
<dbReference type="GO" id="GO:0005829">
    <property type="term" value="C:cytosol"/>
    <property type="evidence" value="ECO:0007669"/>
    <property type="project" value="UniProtKB-SubCell"/>
</dbReference>
<dbReference type="PANTHER" id="PTHR34773:SF1">
    <property type="entry name" value="FLAGELLAR SECRETION CHAPERONE FLIS"/>
    <property type="match status" value="1"/>
</dbReference>
<keyword evidence="7" id="KW-0969">Cilium</keyword>
<evidence type="ECO:0000256" key="3">
    <source>
        <dbReference type="ARBA" id="ARBA00022490"/>
    </source>
</evidence>
<keyword evidence="5" id="KW-0143">Chaperone</keyword>
<comment type="similarity">
    <text evidence="2">Belongs to the FliS family.</text>
</comment>
<dbReference type="PANTHER" id="PTHR34773">
    <property type="entry name" value="FLAGELLAR SECRETION CHAPERONE FLIS"/>
    <property type="match status" value="1"/>
</dbReference>
<dbReference type="Proteomes" id="UP000094463">
    <property type="component" value="Chromosome"/>
</dbReference>
<gene>
    <name evidence="7" type="primary">fliS</name>
    <name evidence="7" type="ORF">BBEV_0541</name>
</gene>
<proteinExistence type="inferred from homology"/>
<dbReference type="STRING" id="632773.BBEV_0541"/>
<dbReference type="CDD" id="cd16098">
    <property type="entry name" value="FliS"/>
    <property type="match status" value="1"/>
</dbReference>
<dbReference type="InterPro" id="IPR036584">
    <property type="entry name" value="FliS_sf"/>
</dbReference>
<evidence type="ECO:0000313" key="8">
    <source>
        <dbReference type="Proteomes" id="UP000094463"/>
    </source>
</evidence>